<accession>A0A8J8WIV9</accession>
<keyword evidence="4" id="KW-1185">Reference proteome</keyword>
<proteinExistence type="predicted"/>
<comment type="caution">
    <text evidence="3">The sequence shown here is derived from an EMBL/GenBank/DDBJ whole genome shotgun (WGS) entry which is preliminary data.</text>
</comment>
<feature type="region of interest" description="Disordered" evidence="2">
    <location>
        <begin position="1"/>
        <end position="20"/>
    </location>
</feature>
<feature type="region of interest" description="Disordered" evidence="2">
    <location>
        <begin position="127"/>
        <end position="150"/>
    </location>
</feature>
<dbReference type="Pfam" id="PF07956">
    <property type="entry name" value="DUF1690"/>
    <property type="match status" value="2"/>
</dbReference>
<dbReference type="AlphaFoldDB" id="A0A8J8WIV9"/>
<evidence type="ECO:0000256" key="2">
    <source>
        <dbReference type="SAM" id="MobiDB-lite"/>
    </source>
</evidence>
<organism evidence="3 4">
    <name type="scientific">Penicillium ucsense</name>
    <dbReference type="NCBI Taxonomy" id="2839758"/>
    <lineage>
        <taxon>Eukaryota</taxon>
        <taxon>Fungi</taxon>
        <taxon>Dikarya</taxon>
        <taxon>Ascomycota</taxon>
        <taxon>Pezizomycotina</taxon>
        <taxon>Eurotiomycetes</taxon>
        <taxon>Eurotiomycetidae</taxon>
        <taxon>Eurotiales</taxon>
        <taxon>Aspergillaceae</taxon>
        <taxon>Penicillium</taxon>
    </lineage>
</organism>
<dbReference type="InterPro" id="IPR012471">
    <property type="entry name" value="DUF1690"/>
</dbReference>
<feature type="compositionally biased region" description="Low complexity" evidence="2">
    <location>
        <begin position="128"/>
        <end position="142"/>
    </location>
</feature>
<dbReference type="EMBL" id="WIWV01000021">
    <property type="protein sequence ID" value="KAF7717916.1"/>
    <property type="molecule type" value="Genomic_DNA"/>
</dbReference>
<gene>
    <name evidence="3" type="ORF">PECM_003602</name>
</gene>
<evidence type="ECO:0008006" key="5">
    <source>
        <dbReference type="Google" id="ProtNLM"/>
    </source>
</evidence>
<sequence>MGAGSSKPEAGSSQHVFSSNSPVQFSSNLVEALQSTSETDSSRAKALELEIQNRVAQELKRLQEREQQTLAEIEKRLSEAKDNGSVPVSAATAPVACSSSGYPAGSLNLDAPRIPFAGREYDASPVFAAPREPAAQPAQPQPSANRELSRDSVLSQIDVLRNRLDGRRKLVELDESVEKAKADVVSCLRVHDRRPLDCWKEVETFKKEVAKMEAAFVDRVVG</sequence>
<evidence type="ECO:0000313" key="3">
    <source>
        <dbReference type="EMBL" id="KAF7717916.1"/>
    </source>
</evidence>
<dbReference type="Proteomes" id="UP000631181">
    <property type="component" value="Unassembled WGS sequence"/>
</dbReference>
<dbReference type="OrthoDB" id="5544375at2759"/>
<feature type="compositionally biased region" description="Polar residues" evidence="2">
    <location>
        <begin position="11"/>
        <end position="20"/>
    </location>
</feature>
<evidence type="ECO:0000313" key="4">
    <source>
        <dbReference type="Proteomes" id="UP000631181"/>
    </source>
</evidence>
<name>A0A8J8WIV9_9EURO</name>
<keyword evidence="1" id="KW-0175">Coiled coil</keyword>
<feature type="coiled-coil region" evidence="1">
    <location>
        <begin position="52"/>
        <end position="83"/>
    </location>
</feature>
<reference evidence="3" key="1">
    <citation type="journal article" date="2020" name="Front. Microbiol.">
        <title>Gene regulatory networks of Penicillium echinulatum 2HH and Penicillium oxalicum 114-2 inferred by a computational biology approach.</title>
        <authorList>
            <person name="Lenz A.R."/>
            <person name="Galan-Vasquez E."/>
            <person name="Balbinot E."/>
            <person name="De Abreu F.P."/>
            <person name="De Oliveira N.S."/>
            <person name="Da Rosa L.O."/>
            <person name="De Avila E Silva S."/>
            <person name="Camassola M."/>
            <person name="Dillon A.J.P."/>
            <person name="Perez-Rueda E."/>
        </authorList>
    </citation>
    <scope>NUCLEOTIDE SEQUENCE</scope>
    <source>
        <strain evidence="3">S1M29</strain>
    </source>
</reference>
<evidence type="ECO:0000256" key="1">
    <source>
        <dbReference type="SAM" id="Coils"/>
    </source>
</evidence>
<protein>
    <recommendedName>
        <fullName evidence="5">Altered inheritance of mitochondria protein 13, mitochondrial</fullName>
    </recommendedName>
</protein>